<dbReference type="InterPro" id="IPR019842">
    <property type="entry name" value="Uricase_CS"/>
</dbReference>
<feature type="binding site" evidence="9">
    <location>
        <position position="186"/>
    </location>
    <ligand>
        <name>5-hydroxyisourate</name>
        <dbReference type="ChEBI" id="CHEBI:18072"/>
    </ligand>
</feature>
<dbReference type="PANTHER" id="PTHR42874">
    <property type="entry name" value="URICASE"/>
    <property type="match status" value="1"/>
</dbReference>
<feature type="binding site" evidence="9">
    <location>
        <position position="241"/>
    </location>
    <ligand>
        <name>5-hydroxyisourate</name>
        <dbReference type="ChEBI" id="CHEBI:18072"/>
    </ligand>
</feature>
<feature type="active site" description="Charge relay system" evidence="8">
    <location>
        <position position="10"/>
    </location>
</feature>
<dbReference type="Gene3D" id="3.10.270.10">
    <property type="entry name" value="Urate Oxidase"/>
    <property type="match status" value="1"/>
</dbReference>
<feature type="binding site" evidence="9">
    <location>
        <position position="242"/>
    </location>
    <ligand>
        <name>urate</name>
        <dbReference type="ChEBI" id="CHEBI:17775"/>
    </ligand>
</feature>
<dbReference type="PANTHER" id="PTHR42874:SF1">
    <property type="entry name" value="URICASE"/>
    <property type="match status" value="1"/>
</dbReference>
<feature type="binding site" evidence="9">
    <location>
        <position position="242"/>
    </location>
    <ligand>
        <name>5-hydroxyisourate</name>
        <dbReference type="ChEBI" id="CHEBI:18072"/>
    </ligand>
</feature>
<dbReference type="UniPathway" id="UPA00394">
    <property type="reaction ID" value="UER00650"/>
</dbReference>
<comment type="subcellular location">
    <subcellularLocation>
        <location evidence="1 7">Peroxisome</location>
    </subcellularLocation>
</comment>
<dbReference type="GO" id="GO:0004846">
    <property type="term" value="F:urate oxidase activity"/>
    <property type="evidence" value="ECO:0000318"/>
    <property type="project" value="GO_Central"/>
</dbReference>
<dbReference type="EC" id="1.7.3.3" evidence="7 10"/>
<feature type="binding site" evidence="9">
    <location>
        <position position="58"/>
    </location>
    <ligand>
        <name>urate</name>
        <dbReference type="ChEBI" id="CHEBI:17775"/>
    </ligand>
</feature>
<evidence type="ECO:0000256" key="6">
    <source>
        <dbReference type="ARBA" id="ARBA00023140"/>
    </source>
</evidence>
<evidence type="ECO:0000256" key="5">
    <source>
        <dbReference type="ARBA" id="ARBA00023002"/>
    </source>
</evidence>
<keyword evidence="4 7" id="KW-0659">Purine metabolism</keyword>
<feature type="binding site" evidence="9">
    <location>
        <position position="59"/>
    </location>
    <ligand>
        <name>urate</name>
        <dbReference type="ChEBI" id="CHEBI:17775"/>
    </ligand>
</feature>
<feature type="binding site" evidence="9">
    <location>
        <position position="268"/>
    </location>
    <ligand>
        <name>O2</name>
        <dbReference type="ChEBI" id="CHEBI:15379"/>
    </ligand>
</feature>
<evidence type="ECO:0000256" key="1">
    <source>
        <dbReference type="ARBA" id="ARBA00004275"/>
    </source>
</evidence>
<gene>
    <name evidence="11" type="ORF">YALI0_F09251g</name>
</gene>
<evidence type="ECO:0000313" key="12">
    <source>
        <dbReference type="Proteomes" id="UP000001300"/>
    </source>
</evidence>
<reference evidence="11 12" key="1">
    <citation type="journal article" date="2004" name="Nature">
        <title>Genome evolution in yeasts.</title>
        <authorList>
            <consortium name="Genolevures"/>
            <person name="Dujon B."/>
            <person name="Sherman D."/>
            <person name="Fischer G."/>
            <person name="Durrens P."/>
            <person name="Casaregola S."/>
            <person name="Lafontaine I."/>
            <person name="de Montigny J."/>
            <person name="Marck C."/>
            <person name="Neuveglise C."/>
            <person name="Talla E."/>
            <person name="Goffard N."/>
            <person name="Frangeul L."/>
            <person name="Aigle M."/>
            <person name="Anthouard V."/>
            <person name="Babour A."/>
            <person name="Barbe V."/>
            <person name="Barnay S."/>
            <person name="Blanchin S."/>
            <person name="Beckerich J.M."/>
            <person name="Beyne E."/>
            <person name="Bleykasten C."/>
            <person name="Boisrame A."/>
            <person name="Boyer J."/>
            <person name="Cattolico L."/>
            <person name="Confanioleri F."/>
            <person name="de Daruvar A."/>
            <person name="Despons L."/>
            <person name="Fabre E."/>
            <person name="Fairhead C."/>
            <person name="Ferry-Dumazet H."/>
            <person name="Groppi A."/>
            <person name="Hantraye F."/>
            <person name="Hennequin C."/>
            <person name="Jauniaux N."/>
            <person name="Joyet P."/>
            <person name="Kachouri R."/>
            <person name="Kerrest A."/>
            <person name="Koszul R."/>
            <person name="Lemaire M."/>
            <person name="Lesur I."/>
            <person name="Ma L."/>
            <person name="Muller H."/>
            <person name="Nicaud J.M."/>
            <person name="Nikolski M."/>
            <person name="Oztas S."/>
            <person name="Ozier-Kalogeropoulos O."/>
            <person name="Pellenz S."/>
            <person name="Potier S."/>
            <person name="Richard G.F."/>
            <person name="Straub M.L."/>
            <person name="Suleau A."/>
            <person name="Swennene D."/>
            <person name="Tekaia F."/>
            <person name="Wesolowski-Louvel M."/>
            <person name="Westhof E."/>
            <person name="Wirth B."/>
            <person name="Zeniou-Meyer M."/>
            <person name="Zivanovic I."/>
            <person name="Bolotin-Fukuhara M."/>
            <person name="Thierry A."/>
            <person name="Bouchier C."/>
            <person name="Caudron B."/>
            <person name="Scarpelli C."/>
            <person name="Gaillardin C."/>
            <person name="Weissenbach J."/>
            <person name="Wincker P."/>
            <person name="Souciet J.L."/>
        </authorList>
    </citation>
    <scope>NUCLEOTIDE SEQUENCE [LARGE SCALE GENOMIC DNA]</scope>
    <source>
        <strain evidence="12">CLIB 122 / E 150</strain>
    </source>
</reference>
<evidence type="ECO:0000256" key="4">
    <source>
        <dbReference type="ARBA" id="ARBA00022631"/>
    </source>
</evidence>
<feature type="binding site" evidence="9">
    <location>
        <position position="169"/>
    </location>
    <ligand>
        <name>5-hydroxyisourate</name>
        <dbReference type="ChEBI" id="CHEBI:18072"/>
    </ligand>
</feature>
<name>Q6C2B4_YARLI</name>
<feature type="active site" description="Charge relay system" evidence="8">
    <location>
        <position position="58"/>
    </location>
</feature>
<evidence type="ECO:0000256" key="3">
    <source>
        <dbReference type="ARBA" id="ARBA00009760"/>
    </source>
</evidence>
<dbReference type="PROSITE" id="PS00366">
    <property type="entry name" value="URICASE"/>
    <property type="match status" value="1"/>
</dbReference>
<evidence type="ECO:0000256" key="9">
    <source>
        <dbReference type="PIRSR" id="PIRSR000241-2"/>
    </source>
</evidence>
<keyword evidence="12" id="KW-1185">Reference proteome</keyword>
<dbReference type="FunFam" id="3.10.270.10:FF:000001">
    <property type="entry name" value="Uricase"/>
    <property type="match status" value="1"/>
</dbReference>
<dbReference type="STRING" id="284591.Q6C2B4"/>
<feature type="binding site" evidence="9">
    <location>
        <position position="169"/>
    </location>
    <ligand>
        <name>urate</name>
        <dbReference type="ChEBI" id="CHEBI:17775"/>
    </ligand>
</feature>
<dbReference type="SUPFAM" id="SSF55620">
    <property type="entry name" value="Tetrahydrobiopterin biosynthesis enzymes-like"/>
    <property type="match status" value="2"/>
</dbReference>
<feature type="active site" description="Charge relay system" evidence="8">
    <location>
        <position position="270"/>
    </location>
</feature>
<dbReference type="Pfam" id="PF01014">
    <property type="entry name" value="Uricase"/>
    <property type="match status" value="2"/>
</dbReference>
<dbReference type="InParanoid" id="Q6C2B4"/>
<dbReference type="HOGENOM" id="CLU_048151_0_0_1"/>
<evidence type="ECO:0000256" key="10">
    <source>
        <dbReference type="RuleBase" id="RU004455"/>
    </source>
</evidence>
<comment type="pathway">
    <text evidence="2 7">Purine metabolism; urate degradation; (S)-allantoin from urate: step 1/3.</text>
</comment>
<accession>Q6C2B4</accession>
<dbReference type="GO" id="GO:0006145">
    <property type="term" value="P:purine nucleobase catabolic process"/>
    <property type="evidence" value="ECO:0000318"/>
    <property type="project" value="GO_Central"/>
</dbReference>
<dbReference type="PIRSF" id="PIRSF000241">
    <property type="entry name" value="Urate_oxidase"/>
    <property type="match status" value="1"/>
</dbReference>
<dbReference type="VEuPathDB" id="FungiDB:YALI0_F09251g"/>
<dbReference type="AlphaFoldDB" id="Q6C2B4"/>
<feature type="binding site" evidence="9">
    <location>
        <position position="186"/>
    </location>
    <ligand>
        <name>urate</name>
        <dbReference type="ChEBI" id="CHEBI:17775"/>
    </ligand>
</feature>
<feature type="binding site" evidence="9">
    <location>
        <position position="268"/>
    </location>
    <ligand>
        <name>5-hydroxyisourate</name>
        <dbReference type="ChEBI" id="CHEBI:18072"/>
    </ligand>
</feature>
<dbReference type="Proteomes" id="UP000001300">
    <property type="component" value="Chromosome F"/>
</dbReference>
<dbReference type="OMA" id="ATMYKMS"/>
<comment type="function">
    <text evidence="7 10">Catalyzes the oxidation of uric acid to 5-hydroxyisourate, which is further processed to form (S)-allantoin.</text>
</comment>
<dbReference type="NCBIfam" id="TIGR03383">
    <property type="entry name" value="urate_oxi"/>
    <property type="match status" value="1"/>
</dbReference>
<keyword evidence="6 7" id="KW-0576">Peroxisome</keyword>
<dbReference type="OrthoDB" id="9992118at2759"/>
<dbReference type="PRINTS" id="PR00093">
    <property type="entry name" value="URICASE"/>
</dbReference>
<evidence type="ECO:0000256" key="8">
    <source>
        <dbReference type="PIRSR" id="PIRSR000241-1"/>
    </source>
</evidence>
<evidence type="ECO:0000256" key="7">
    <source>
        <dbReference type="PIRNR" id="PIRNR000241"/>
    </source>
</evidence>
<feature type="binding site" evidence="9">
    <location>
        <position position="268"/>
    </location>
    <ligand>
        <name>urate</name>
        <dbReference type="ChEBI" id="CHEBI:17775"/>
    </ligand>
</feature>
<proteinExistence type="inferred from homology"/>
<keyword evidence="5 7" id="KW-0560">Oxidoreductase</keyword>
<protein>
    <recommendedName>
        <fullName evidence="7 10">Uricase</fullName>
        <ecNumber evidence="7 10">1.7.3.3</ecNumber>
    </recommendedName>
    <alternativeName>
        <fullName evidence="7">Urate oxidase</fullName>
    </alternativeName>
</protein>
<evidence type="ECO:0000256" key="2">
    <source>
        <dbReference type="ARBA" id="ARBA00004831"/>
    </source>
</evidence>
<dbReference type="EMBL" id="CR382132">
    <property type="protein sequence ID" value="CAG78005.1"/>
    <property type="molecule type" value="Genomic_DNA"/>
</dbReference>
<feature type="binding site" evidence="9">
    <location>
        <position position="241"/>
    </location>
    <ligand>
        <name>urate</name>
        <dbReference type="ChEBI" id="CHEBI:17775"/>
    </ligand>
</feature>
<dbReference type="InterPro" id="IPR002042">
    <property type="entry name" value="Uricase"/>
</dbReference>
<dbReference type="GO" id="GO:0019628">
    <property type="term" value="P:urate catabolic process"/>
    <property type="evidence" value="ECO:0000318"/>
    <property type="project" value="GO_Central"/>
</dbReference>
<comment type="catalytic activity">
    <reaction evidence="7 10">
        <text>urate + O2 + H2O = 5-hydroxyisourate + H2O2</text>
        <dbReference type="Rhea" id="RHEA:21368"/>
        <dbReference type="ChEBI" id="CHEBI:15377"/>
        <dbReference type="ChEBI" id="CHEBI:15379"/>
        <dbReference type="ChEBI" id="CHEBI:16240"/>
        <dbReference type="ChEBI" id="CHEBI:17775"/>
        <dbReference type="ChEBI" id="CHEBI:18072"/>
        <dbReference type="EC" id="1.7.3.3"/>
    </reaction>
</comment>
<evidence type="ECO:0000313" key="11">
    <source>
        <dbReference type="EMBL" id="CAG78005.1"/>
    </source>
</evidence>
<dbReference type="GO" id="GO:0005777">
    <property type="term" value="C:peroxisome"/>
    <property type="evidence" value="ECO:0000318"/>
    <property type="project" value="GO_Central"/>
</dbReference>
<sequence>MSLVKARYGKDNVRVLKVSRDPSNPKIQQVQELVVKCLLEGDIEVSYTKADNTPIVATDTVKNTTFIVAKQLPGTWPIELFGAVLADHFIKKYPHISSAHVDIEQYKWTKYDVNGKTSQHSFVHDGTELRTVHVDRYRDAAKNPETVTTFNIASGIKDLSVLKSTGSMFYGYHKDDFTTLKPTKDRILSTDVAATWHWISKEIDTLDKIKEIAKKGIFDSVYAQVVDTTLQRFATENSASVQATMYNMSTDILDKASLVETVDYELPNKHYFELDLSWHHRLKNTGTDAEVYVPQSNPNGLIKSSVGRSKL</sequence>
<organism evidence="11 12">
    <name type="scientific">Yarrowia lipolytica (strain CLIB 122 / E 150)</name>
    <name type="common">Yeast</name>
    <name type="synonym">Candida lipolytica</name>
    <dbReference type="NCBI Taxonomy" id="284591"/>
    <lineage>
        <taxon>Eukaryota</taxon>
        <taxon>Fungi</taxon>
        <taxon>Dikarya</taxon>
        <taxon>Ascomycota</taxon>
        <taxon>Saccharomycotina</taxon>
        <taxon>Dipodascomycetes</taxon>
        <taxon>Dipodascales</taxon>
        <taxon>Dipodascales incertae sedis</taxon>
        <taxon>Yarrowia</taxon>
    </lineage>
</organism>
<comment type="similarity">
    <text evidence="3 7 10">Belongs to the uricase family.</text>
</comment>
<dbReference type="KEGG" id="yli:2908329"/>